<dbReference type="PANTHER" id="PTHR11749">
    <property type="entry name" value="RIBULOSE-5-PHOSPHATE-3-EPIMERASE"/>
    <property type="match status" value="1"/>
</dbReference>
<name>A0A3R7LEK7_TRYRA</name>
<evidence type="ECO:0000256" key="8">
    <source>
        <dbReference type="ARBA" id="ARBA00022723"/>
    </source>
</evidence>
<evidence type="ECO:0000256" key="5">
    <source>
        <dbReference type="ARBA" id="ARBA00001954"/>
    </source>
</evidence>
<comment type="caution">
    <text evidence="11">The sequence shown here is derived from an EMBL/GenBank/DDBJ whole genome shotgun (WGS) entry which is preliminary data.</text>
</comment>
<dbReference type="GO" id="GO:0005975">
    <property type="term" value="P:carbohydrate metabolic process"/>
    <property type="evidence" value="ECO:0007669"/>
    <property type="project" value="InterPro"/>
</dbReference>
<dbReference type="NCBIfam" id="NF004076">
    <property type="entry name" value="PRK05581.1-4"/>
    <property type="match status" value="1"/>
</dbReference>
<reference evidence="11 12" key="1">
    <citation type="journal article" date="2018" name="BMC Genomics">
        <title>Genomic comparison of Trypanosoma conorhini and Trypanosoma rangeli to Trypanosoma cruzi strains of high and low virulence.</title>
        <authorList>
            <person name="Bradwell K.R."/>
            <person name="Koparde V.N."/>
            <person name="Matveyev A.V."/>
            <person name="Serrano M.G."/>
            <person name="Alves J.M."/>
            <person name="Parikh H."/>
            <person name="Huang B."/>
            <person name="Lee V."/>
            <person name="Espinosa-Alvarez O."/>
            <person name="Ortiz P.A."/>
            <person name="Costa-Martins A.G."/>
            <person name="Teixeira M.M."/>
            <person name="Buck G.A."/>
        </authorList>
    </citation>
    <scope>NUCLEOTIDE SEQUENCE [LARGE SCALE GENOMIC DNA]</scope>
    <source>
        <strain evidence="11 12">AM80</strain>
    </source>
</reference>
<dbReference type="EMBL" id="MKGL01000802">
    <property type="protein sequence ID" value="RNE95757.1"/>
    <property type="molecule type" value="Genomic_DNA"/>
</dbReference>
<gene>
    <name evidence="11" type="ORF">TraAM80_10108</name>
</gene>
<comment type="cofactor">
    <cofactor evidence="2">
        <name>Mn(2+)</name>
        <dbReference type="ChEBI" id="CHEBI:29035"/>
    </cofactor>
</comment>
<dbReference type="Proteomes" id="UP000283634">
    <property type="component" value="Unassembled WGS sequence"/>
</dbReference>
<dbReference type="OMA" id="HPETANN"/>
<evidence type="ECO:0000256" key="9">
    <source>
        <dbReference type="ARBA" id="ARBA00023235"/>
    </source>
</evidence>
<dbReference type="InterPro" id="IPR011060">
    <property type="entry name" value="RibuloseP-bd_barrel"/>
</dbReference>
<comment type="catalytic activity">
    <reaction evidence="1">
        <text>D-ribulose 5-phosphate = D-xylulose 5-phosphate</text>
        <dbReference type="Rhea" id="RHEA:13677"/>
        <dbReference type="ChEBI" id="CHEBI:57737"/>
        <dbReference type="ChEBI" id="CHEBI:58121"/>
        <dbReference type="EC" id="5.1.3.1"/>
    </reaction>
</comment>
<organism evidence="11 12">
    <name type="scientific">Trypanosoma rangeli</name>
    <dbReference type="NCBI Taxonomy" id="5698"/>
    <lineage>
        <taxon>Eukaryota</taxon>
        <taxon>Discoba</taxon>
        <taxon>Euglenozoa</taxon>
        <taxon>Kinetoplastea</taxon>
        <taxon>Metakinetoplastina</taxon>
        <taxon>Trypanosomatida</taxon>
        <taxon>Trypanosomatidae</taxon>
        <taxon>Trypanosoma</taxon>
        <taxon>Herpetosoma</taxon>
    </lineage>
</organism>
<sequence>MSKFDHQDKSTFLSGKKKELLFPVISPSLMVADQTQLLLDSLNVLSFEGGAVDWLHVDVIDGHFALNMCFSPDMVAALRRHLPHTFLDVHLMVMEPEKWVRPFAHAGASQFTFHIEATKDPMALARKIRGAGMQVGTAISPRTPIDGLIPLIENGAIDVALVMTVEPGFSGQKFKPETLAKVRQLRGRYPHLNIQVDGNITLDTVEAAASAGANCLVPGSAVFKAKDRQASVKKLRQVVSSHLQSHL</sequence>
<comment type="cofactor">
    <cofactor evidence="4">
        <name>Zn(2+)</name>
        <dbReference type="ChEBI" id="CHEBI:29105"/>
    </cofactor>
</comment>
<dbReference type="SUPFAM" id="SSF51366">
    <property type="entry name" value="Ribulose-phoshate binding barrel"/>
    <property type="match status" value="1"/>
</dbReference>
<proteinExistence type="inferred from homology"/>
<evidence type="ECO:0000256" key="10">
    <source>
        <dbReference type="ARBA" id="ARBA00030599"/>
    </source>
</evidence>
<dbReference type="GO" id="GO:0004750">
    <property type="term" value="F:D-ribulose-phosphate 3-epimerase activity"/>
    <property type="evidence" value="ECO:0007669"/>
    <property type="project" value="UniProtKB-EC"/>
</dbReference>
<dbReference type="PROSITE" id="PS01086">
    <property type="entry name" value="RIBUL_P_3_EPIMER_2"/>
    <property type="match status" value="1"/>
</dbReference>
<dbReference type="FunFam" id="3.20.20.70:FF:000004">
    <property type="entry name" value="Ribulose-phosphate 3-epimerase"/>
    <property type="match status" value="1"/>
</dbReference>
<dbReference type="AlphaFoldDB" id="A0A3R7LEK7"/>
<accession>A0A3R7LEK7</accession>
<evidence type="ECO:0000256" key="6">
    <source>
        <dbReference type="ARBA" id="ARBA00009541"/>
    </source>
</evidence>
<comment type="similarity">
    <text evidence="6">Belongs to the ribulose-phosphate 3-epimerase family.</text>
</comment>
<dbReference type="GeneID" id="40334041"/>
<evidence type="ECO:0000256" key="3">
    <source>
        <dbReference type="ARBA" id="ARBA00001941"/>
    </source>
</evidence>
<evidence type="ECO:0000256" key="1">
    <source>
        <dbReference type="ARBA" id="ARBA00001782"/>
    </source>
</evidence>
<dbReference type="GO" id="GO:0046872">
    <property type="term" value="F:metal ion binding"/>
    <property type="evidence" value="ECO:0007669"/>
    <property type="project" value="UniProtKB-KW"/>
</dbReference>
<dbReference type="Pfam" id="PF00834">
    <property type="entry name" value="Ribul_P_3_epim"/>
    <property type="match status" value="1"/>
</dbReference>
<dbReference type="EC" id="5.1.3.1" evidence="7"/>
<dbReference type="RefSeq" id="XP_029233390.1">
    <property type="nucleotide sequence ID" value="XM_029386754.1"/>
</dbReference>
<evidence type="ECO:0000256" key="7">
    <source>
        <dbReference type="ARBA" id="ARBA00013188"/>
    </source>
</evidence>
<keyword evidence="8" id="KW-0479">Metal-binding</keyword>
<dbReference type="Gene3D" id="3.20.20.70">
    <property type="entry name" value="Aldolase class I"/>
    <property type="match status" value="1"/>
</dbReference>
<dbReference type="OrthoDB" id="1927044at2759"/>
<keyword evidence="12" id="KW-1185">Reference proteome</keyword>
<comment type="cofactor">
    <cofactor evidence="5">
        <name>Fe(2+)</name>
        <dbReference type="ChEBI" id="CHEBI:29033"/>
    </cofactor>
</comment>
<dbReference type="InterPro" id="IPR000056">
    <property type="entry name" value="Ribul_P_3_epim-like"/>
</dbReference>
<evidence type="ECO:0000256" key="4">
    <source>
        <dbReference type="ARBA" id="ARBA00001947"/>
    </source>
</evidence>
<keyword evidence="9 11" id="KW-0413">Isomerase</keyword>
<dbReference type="VEuPathDB" id="TriTrypDB:TRSC58_02591"/>
<evidence type="ECO:0000313" key="11">
    <source>
        <dbReference type="EMBL" id="RNE95757.1"/>
    </source>
</evidence>
<dbReference type="GO" id="GO:0005737">
    <property type="term" value="C:cytoplasm"/>
    <property type="evidence" value="ECO:0007669"/>
    <property type="project" value="UniProtKB-ARBA"/>
</dbReference>
<comment type="cofactor">
    <cofactor evidence="3">
        <name>Co(2+)</name>
        <dbReference type="ChEBI" id="CHEBI:48828"/>
    </cofactor>
</comment>
<evidence type="ECO:0000256" key="2">
    <source>
        <dbReference type="ARBA" id="ARBA00001936"/>
    </source>
</evidence>
<protein>
    <recommendedName>
        <fullName evidence="7">ribulose-phosphate 3-epimerase</fullName>
        <ecNumber evidence="7">5.1.3.1</ecNumber>
    </recommendedName>
    <alternativeName>
        <fullName evidence="10">Pentose-5-phosphate 3-epimerase</fullName>
    </alternativeName>
</protein>
<dbReference type="CDD" id="cd00429">
    <property type="entry name" value="RPE"/>
    <property type="match status" value="1"/>
</dbReference>
<dbReference type="InterPro" id="IPR013785">
    <property type="entry name" value="Aldolase_TIM"/>
</dbReference>
<evidence type="ECO:0000313" key="12">
    <source>
        <dbReference type="Proteomes" id="UP000283634"/>
    </source>
</evidence>